<organism evidence="2 3">
    <name type="scientific">Ramlibacter algicola</name>
    <dbReference type="NCBI Taxonomy" id="2795217"/>
    <lineage>
        <taxon>Bacteria</taxon>
        <taxon>Pseudomonadati</taxon>
        <taxon>Pseudomonadota</taxon>
        <taxon>Betaproteobacteria</taxon>
        <taxon>Burkholderiales</taxon>
        <taxon>Comamonadaceae</taxon>
        <taxon>Ramlibacter</taxon>
    </lineage>
</organism>
<dbReference type="PANTHER" id="PTHR35369:SF2">
    <property type="entry name" value="BLR3025 PROTEIN"/>
    <property type="match status" value="1"/>
</dbReference>
<dbReference type="CDD" id="cd03468">
    <property type="entry name" value="PolY_like"/>
    <property type="match status" value="1"/>
</dbReference>
<dbReference type="InterPro" id="IPR050356">
    <property type="entry name" value="SulA_CellDiv_inhibitor"/>
</dbReference>
<evidence type="ECO:0000256" key="1">
    <source>
        <dbReference type="ARBA" id="ARBA00022763"/>
    </source>
</evidence>
<dbReference type="Proteomes" id="UP000617041">
    <property type="component" value="Unassembled WGS sequence"/>
</dbReference>
<dbReference type="AlphaFoldDB" id="A0A934UQQ2"/>
<protein>
    <submittedName>
        <fullName evidence="2">DNA polymerase Y family protein</fullName>
    </submittedName>
</protein>
<dbReference type="PANTHER" id="PTHR35369">
    <property type="entry name" value="BLR3025 PROTEIN-RELATED"/>
    <property type="match status" value="1"/>
</dbReference>
<dbReference type="EMBL" id="JAEDAO010000001">
    <property type="protein sequence ID" value="MBK0392904.1"/>
    <property type="molecule type" value="Genomic_DNA"/>
</dbReference>
<name>A0A934UQQ2_9BURK</name>
<comment type="caution">
    <text evidence="2">The sequence shown here is derived from an EMBL/GenBank/DDBJ whole genome shotgun (WGS) entry which is preliminary data.</text>
</comment>
<dbReference type="InterPro" id="IPR043502">
    <property type="entry name" value="DNA/RNA_pol_sf"/>
</dbReference>
<dbReference type="RefSeq" id="WP_200787812.1">
    <property type="nucleotide sequence ID" value="NZ_JAEDAO010000001.1"/>
</dbReference>
<evidence type="ECO:0000313" key="2">
    <source>
        <dbReference type="EMBL" id="MBK0392904.1"/>
    </source>
</evidence>
<dbReference type="GO" id="GO:0006281">
    <property type="term" value="P:DNA repair"/>
    <property type="evidence" value="ECO:0007669"/>
    <property type="project" value="TreeGrafter"/>
</dbReference>
<keyword evidence="3" id="KW-1185">Reference proteome</keyword>
<keyword evidence="1" id="KW-0227">DNA damage</keyword>
<evidence type="ECO:0000313" key="3">
    <source>
        <dbReference type="Proteomes" id="UP000617041"/>
    </source>
</evidence>
<sequence length="427" mass="48203">MFWIALSPPPDADRQAWTWWSLRFTPRVALVEEAILLEISGSLRLFGGKRALLKALLSRGESVWAAASTSLVALALLRCKLRGIDPPARRPDDLPLHLLTAAGPHVGVLERTGTTTWGELRALPRGGVSRRFGADLVAALDAAWGERPEQYPWCVLPEDFDLTAELVQVAESAPALMFAADRLLERLHLWLQARNRGLLALELEWTLDLRRLNGVRLPPKEQLLVRTAQPTQDMAHLRRLVSEHLDRAKLSAPANHLRLRSVDTVPWGGMTTSLLPQDRLEGERLHQLVERLSVRLGEDNVVVPVPQQDHRPECKQAWAPARNTPVGGKPLTQEPDALYPSWMLPQPLRLKTQGETPCFGGPLRRLARLYRLETSWWDTEGPTLRDYFIARSPQAGLVWIYRERPAHLARELAEHGEFAWYLQGLYA</sequence>
<accession>A0A934UQQ2</accession>
<proteinExistence type="predicted"/>
<gene>
    <name evidence="2" type="ORF">I8E28_09890</name>
</gene>
<reference evidence="2" key="1">
    <citation type="submission" date="2020-12" db="EMBL/GenBank/DDBJ databases">
        <title>Ramlibacter sp. nov., isolated from a freshwater alga, Cryptomonas.</title>
        <authorList>
            <person name="Kim H.M."/>
            <person name="Jeon C.O."/>
        </authorList>
    </citation>
    <scope>NUCLEOTIDE SEQUENCE</scope>
    <source>
        <strain evidence="2">CrO1</strain>
    </source>
</reference>
<dbReference type="SUPFAM" id="SSF56672">
    <property type="entry name" value="DNA/RNA polymerases"/>
    <property type="match status" value="1"/>
</dbReference>